<comment type="caution">
    <text evidence="3">The sequence shown here is derived from an EMBL/GenBank/DDBJ whole genome shotgun (WGS) entry which is preliminary data.</text>
</comment>
<accession>A0A5B7EPL9</accession>
<feature type="region of interest" description="Disordered" evidence="1">
    <location>
        <begin position="44"/>
        <end position="121"/>
    </location>
</feature>
<dbReference type="EMBL" id="VSRR010003225">
    <property type="protein sequence ID" value="MPC35217.1"/>
    <property type="molecule type" value="Genomic_DNA"/>
</dbReference>
<feature type="region of interest" description="Disordered" evidence="1">
    <location>
        <begin position="197"/>
        <end position="284"/>
    </location>
</feature>
<name>A0A5B7EPL9_PORTR</name>
<proteinExistence type="predicted"/>
<feature type="signal peptide" evidence="2">
    <location>
        <begin position="1"/>
        <end position="26"/>
    </location>
</feature>
<gene>
    <name evidence="3" type="ORF">E2C01_028636</name>
</gene>
<evidence type="ECO:0000313" key="3">
    <source>
        <dbReference type="EMBL" id="MPC35217.1"/>
    </source>
</evidence>
<keyword evidence="2" id="KW-0732">Signal</keyword>
<evidence type="ECO:0000313" key="4">
    <source>
        <dbReference type="Proteomes" id="UP000324222"/>
    </source>
</evidence>
<keyword evidence="4" id="KW-1185">Reference proteome</keyword>
<dbReference type="Proteomes" id="UP000324222">
    <property type="component" value="Unassembled WGS sequence"/>
</dbReference>
<feature type="chain" id="PRO_5023106449" evidence="2">
    <location>
        <begin position="27"/>
        <end position="284"/>
    </location>
</feature>
<dbReference type="AlphaFoldDB" id="A0A5B7EPL9"/>
<evidence type="ECO:0000256" key="2">
    <source>
        <dbReference type="SAM" id="SignalP"/>
    </source>
</evidence>
<organism evidence="3 4">
    <name type="scientific">Portunus trituberculatus</name>
    <name type="common">Swimming crab</name>
    <name type="synonym">Neptunus trituberculatus</name>
    <dbReference type="NCBI Taxonomy" id="210409"/>
    <lineage>
        <taxon>Eukaryota</taxon>
        <taxon>Metazoa</taxon>
        <taxon>Ecdysozoa</taxon>
        <taxon>Arthropoda</taxon>
        <taxon>Crustacea</taxon>
        <taxon>Multicrustacea</taxon>
        <taxon>Malacostraca</taxon>
        <taxon>Eumalacostraca</taxon>
        <taxon>Eucarida</taxon>
        <taxon>Decapoda</taxon>
        <taxon>Pleocyemata</taxon>
        <taxon>Brachyura</taxon>
        <taxon>Eubrachyura</taxon>
        <taxon>Portunoidea</taxon>
        <taxon>Portunidae</taxon>
        <taxon>Portuninae</taxon>
        <taxon>Portunus</taxon>
    </lineage>
</organism>
<evidence type="ECO:0000256" key="1">
    <source>
        <dbReference type="SAM" id="MobiDB-lite"/>
    </source>
</evidence>
<sequence>MRHLRRSINSLVILFVAALLEGPGHGSYCAFLATTSCLVNATTYPPRTDHPERPLLPPPGWRPPRERADNGASRAALTISPRPGASPESGRREPRISADWGRAWAGPGGGSASQEPRGRRAGPRLVHQLPVAAPLPAGGGRPHRDVRFGLPGPSAILFALRYSPVYHVYDPNFIDTFHELLSRKCPARLLLVPAARRGEPPAAPRPHPAGRRQDASTYRPRRPSAGTGLIALGTRAEPEGSCPGLLSYLPRASPASNGGRQKPKDIPQKNPAVWRIPPPARQDY</sequence>
<protein>
    <submittedName>
        <fullName evidence="3">Uncharacterized protein</fullName>
    </submittedName>
</protein>
<reference evidence="3 4" key="1">
    <citation type="submission" date="2019-05" db="EMBL/GenBank/DDBJ databases">
        <title>Another draft genome of Portunus trituberculatus and its Hox gene families provides insights of decapod evolution.</title>
        <authorList>
            <person name="Jeong J.-H."/>
            <person name="Song I."/>
            <person name="Kim S."/>
            <person name="Choi T."/>
            <person name="Kim D."/>
            <person name="Ryu S."/>
            <person name="Kim W."/>
        </authorList>
    </citation>
    <scope>NUCLEOTIDE SEQUENCE [LARGE SCALE GENOMIC DNA]</scope>
    <source>
        <tissue evidence="3">Muscle</tissue>
    </source>
</reference>